<dbReference type="PATRIC" id="fig|697284.3.peg.1777"/>
<dbReference type="EMBL" id="CP003355">
    <property type="protein sequence ID" value="AHD05657.1"/>
    <property type="molecule type" value="Genomic_DNA"/>
</dbReference>
<dbReference type="HOGENOM" id="CLU_3219482_0_0_9"/>
<sequence>MSASGVNKGDMRIIGRDILLVMVSHPQKLITLAGRGNWHKPYPN</sequence>
<keyword evidence="2" id="KW-1185">Reference proteome</keyword>
<proteinExistence type="predicted"/>
<dbReference type="Proteomes" id="UP000029431">
    <property type="component" value="Chromosome"/>
</dbReference>
<dbReference type="AlphaFoldDB" id="V9W964"/>
<evidence type="ECO:0000313" key="2">
    <source>
        <dbReference type="Proteomes" id="UP000029431"/>
    </source>
</evidence>
<gene>
    <name evidence="1" type="ORF">ERIC2_c18540</name>
</gene>
<protein>
    <submittedName>
        <fullName evidence="1">Uncharacterized protein</fullName>
    </submittedName>
</protein>
<dbReference type="KEGG" id="plv:ERIC2_c18540"/>
<evidence type="ECO:0000313" key="1">
    <source>
        <dbReference type="EMBL" id="AHD05657.1"/>
    </source>
</evidence>
<organism evidence="1 2">
    <name type="scientific">Paenibacillus larvae subsp. larvae DSM 25430</name>
    <dbReference type="NCBI Taxonomy" id="697284"/>
    <lineage>
        <taxon>Bacteria</taxon>
        <taxon>Bacillati</taxon>
        <taxon>Bacillota</taxon>
        <taxon>Bacilli</taxon>
        <taxon>Bacillales</taxon>
        <taxon>Paenibacillaceae</taxon>
        <taxon>Paenibacillus</taxon>
    </lineage>
</organism>
<accession>V9W964</accession>
<reference evidence="1 2" key="1">
    <citation type="journal article" date="2014" name="PLoS ONE">
        <title>How to Kill the Honey Bee Larva: Genomic Potential and Virulence Mechanisms of Paenibacillus larvae.</title>
        <authorList>
            <person name="Djukic M."/>
            <person name="Brzuszkiewicz E."/>
            <person name="Funfhaus A."/>
            <person name="Voss J."/>
            <person name="Gollnow K."/>
            <person name="Poppinga L."/>
            <person name="Liesegang H."/>
            <person name="Garcia-Gonzalez E."/>
            <person name="Genersch E."/>
            <person name="Daniel R."/>
        </authorList>
    </citation>
    <scope>NUCLEOTIDE SEQUENCE [LARGE SCALE GENOMIC DNA]</scope>
    <source>
        <strain evidence="1 2">DSM 25430</strain>
    </source>
</reference>
<name>V9W964_9BACL</name>